<dbReference type="Gene3D" id="2.60.40.1890">
    <property type="entry name" value="PCu(A)C copper chaperone"/>
    <property type="match status" value="1"/>
</dbReference>
<dbReference type="InterPro" id="IPR058248">
    <property type="entry name" value="Lxx211020-like"/>
</dbReference>
<protein>
    <submittedName>
        <fullName evidence="1">Unannotated protein</fullName>
    </submittedName>
</protein>
<dbReference type="PANTHER" id="PTHR36302">
    <property type="entry name" value="BLR7088 PROTEIN"/>
    <property type="match status" value="1"/>
</dbReference>
<dbReference type="PROSITE" id="PS51257">
    <property type="entry name" value="PROKAR_LIPOPROTEIN"/>
    <property type="match status" value="1"/>
</dbReference>
<dbReference type="Pfam" id="PF04314">
    <property type="entry name" value="PCuAC"/>
    <property type="match status" value="1"/>
</dbReference>
<gene>
    <name evidence="1" type="ORF">UFOPK2214_00115</name>
</gene>
<sequence length="167" mass="17403">MKKTTKAIVVSALSIVSISGLAACGSDTESADTTVAANSTAPATPEITVTGQWARQSPMATDMGAAYMTINSNVDDELVGAMVDTSVAEMTQVHETIMGEGDSMKMQEVKKIDVIAGTPTELKAGGYHVMLMKLVKPLELGTEISVTLKFAKAGDVVVTVPILEEAP</sequence>
<evidence type="ECO:0000313" key="1">
    <source>
        <dbReference type="EMBL" id="CAB4644078.1"/>
    </source>
</evidence>
<dbReference type="AlphaFoldDB" id="A0A6J6K5B9"/>
<dbReference type="InterPro" id="IPR007410">
    <property type="entry name" value="LpqE-like"/>
</dbReference>
<reference evidence="1" key="1">
    <citation type="submission" date="2020-05" db="EMBL/GenBank/DDBJ databases">
        <authorList>
            <person name="Chiriac C."/>
            <person name="Salcher M."/>
            <person name="Ghai R."/>
            <person name="Kavagutti S V."/>
        </authorList>
    </citation>
    <scope>NUCLEOTIDE SEQUENCE</scope>
</reference>
<dbReference type="SUPFAM" id="SSF110087">
    <property type="entry name" value="DR1885-like metal-binding protein"/>
    <property type="match status" value="1"/>
</dbReference>
<dbReference type="PANTHER" id="PTHR36302:SF1">
    <property type="entry name" value="COPPER CHAPERONE PCU(A)C"/>
    <property type="match status" value="1"/>
</dbReference>
<organism evidence="1">
    <name type="scientific">freshwater metagenome</name>
    <dbReference type="NCBI Taxonomy" id="449393"/>
    <lineage>
        <taxon>unclassified sequences</taxon>
        <taxon>metagenomes</taxon>
        <taxon>ecological metagenomes</taxon>
    </lineage>
</organism>
<proteinExistence type="predicted"/>
<accession>A0A6J6K5B9</accession>
<dbReference type="InterPro" id="IPR036182">
    <property type="entry name" value="PCuAC_sf"/>
</dbReference>
<name>A0A6J6K5B9_9ZZZZ</name>
<dbReference type="EMBL" id="CAEZWJ010000002">
    <property type="protein sequence ID" value="CAB4644078.1"/>
    <property type="molecule type" value="Genomic_DNA"/>
</dbReference>